<feature type="signal peptide" evidence="2">
    <location>
        <begin position="1"/>
        <end position="34"/>
    </location>
</feature>
<dbReference type="InterPro" id="IPR011250">
    <property type="entry name" value="OMP/PagP_B-barrel"/>
</dbReference>
<reference evidence="4 5" key="1">
    <citation type="submission" date="2020-08" db="EMBL/GenBank/DDBJ databases">
        <title>Genomic Encyclopedia of Type Strains, Phase IV (KMG-IV): sequencing the most valuable type-strain genomes for metagenomic binning, comparative biology and taxonomic classification.</title>
        <authorList>
            <person name="Goeker M."/>
        </authorList>
    </citation>
    <scope>NUCLEOTIDE SEQUENCE [LARGE SCALE GENOMIC DNA]</scope>
    <source>
        <strain evidence="4 5">DSM 26723</strain>
    </source>
</reference>
<dbReference type="EMBL" id="JACHHZ010000002">
    <property type="protein sequence ID" value="MBB6093219.1"/>
    <property type="molecule type" value="Genomic_DNA"/>
</dbReference>
<evidence type="ECO:0000256" key="1">
    <source>
        <dbReference type="ARBA" id="ARBA00022729"/>
    </source>
</evidence>
<evidence type="ECO:0000313" key="4">
    <source>
        <dbReference type="EMBL" id="MBB6093219.1"/>
    </source>
</evidence>
<evidence type="ECO:0000313" key="5">
    <source>
        <dbReference type="Proteomes" id="UP000588068"/>
    </source>
</evidence>
<keyword evidence="1 2" id="KW-0732">Signal</keyword>
<feature type="domain" description="Outer membrane protein beta-barrel" evidence="3">
    <location>
        <begin position="20"/>
        <end position="211"/>
    </location>
</feature>
<accession>A0A841HLI2</accession>
<feature type="chain" id="PRO_5032297844" evidence="2">
    <location>
        <begin position="35"/>
        <end position="211"/>
    </location>
</feature>
<dbReference type="SUPFAM" id="SSF56925">
    <property type="entry name" value="OMPA-like"/>
    <property type="match status" value="1"/>
</dbReference>
<keyword evidence="5" id="KW-1185">Reference proteome</keyword>
<dbReference type="InterPro" id="IPR027385">
    <property type="entry name" value="Beta-barrel_OMP"/>
</dbReference>
<dbReference type="RefSeq" id="WP_184331353.1">
    <property type="nucleotide sequence ID" value="NZ_JACHHZ010000002.1"/>
</dbReference>
<dbReference type="Pfam" id="PF13505">
    <property type="entry name" value="OMP_b-brl"/>
    <property type="match status" value="1"/>
</dbReference>
<dbReference type="AlphaFoldDB" id="A0A841HLI2"/>
<gene>
    <name evidence="4" type="ORF">HNQ60_002097</name>
</gene>
<dbReference type="Proteomes" id="UP000588068">
    <property type="component" value="Unassembled WGS sequence"/>
</dbReference>
<sequence>MKTPIEPAKTVPRTLIAAGALLGFLATASTTAFASDLGLYIGASFVQTKFEHDWNELPAGLTVRDVDDEDQGFKVLFGWRPIPWFALEASYADLGAASGNTNAVCLAVLGYPCPTRLSADVQSAQLAALGLWPVGDFDLFARAGIQRWEADAEIGDAVTVIARAREDDTDLVYGVGAQYRYKRVAVRLEFEHLELEESEAEAVSMGVMYSF</sequence>
<evidence type="ECO:0000259" key="3">
    <source>
        <dbReference type="Pfam" id="PF13505"/>
    </source>
</evidence>
<evidence type="ECO:0000256" key="2">
    <source>
        <dbReference type="SAM" id="SignalP"/>
    </source>
</evidence>
<protein>
    <submittedName>
        <fullName evidence="4">OOP family OmpA-OmpF porin</fullName>
    </submittedName>
</protein>
<name>A0A841HLI2_9GAMM</name>
<proteinExistence type="predicted"/>
<comment type="caution">
    <text evidence="4">The sequence shown here is derived from an EMBL/GenBank/DDBJ whole genome shotgun (WGS) entry which is preliminary data.</text>
</comment>
<organism evidence="4 5">
    <name type="scientific">Povalibacter uvarum</name>
    <dbReference type="NCBI Taxonomy" id="732238"/>
    <lineage>
        <taxon>Bacteria</taxon>
        <taxon>Pseudomonadati</taxon>
        <taxon>Pseudomonadota</taxon>
        <taxon>Gammaproteobacteria</taxon>
        <taxon>Steroidobacterales</taxon>
        <taxon>Steroidobacteraceae</taxon>
        <taxon>Povalibacter</taxon>
    </lineage>
</organism>
<dbReference type="Gene3D" id="2.40.160.20">
    <property type="match status" value="1"/>
</dbReference>